<proteinExistence type="inferred from homology"/>
<name>A0A9C7PRA7_9RHOD</name>
<evidence type="ECO:0000313" key="5">
    <source>
        <dbReference type="Proteomes" id="UP001061958"/>
    </source>
</evidence>
<feature type="region of interest" description="Disordered" evidence="3">
    <location>
        <begin position="180"/>
        <end position="212"/>
    </location>
</feature>
<feature type="compositionally biased region" description="Basic and acidic residues" evidence="3">
    <location>
        <begin position="87"/>
        <end position="98"/>
    </location>
</feature>
<evidence type="ECO:0000256" key="2">
    <source>
        <dbReference type="ARBA" id="ARBA00023054"/>
    </source>
</evidence>
<feature type="compositionally biased region" description="Polar residues" evidence="3">
    <location>
        <begin position="76"/>
        <end position="86"/>
    </location>
</feature>
<keyword evidence="5" id="KW-1185">Reference proteome</keyword>
<comment type="caution">
    <text evidence="4">The sequence shown here is derived from an EMBL/GenBank/DDBJ whole genome shotgun (WGS) entry which is preliminary data.</text>
</comment>
<evidence type="ECO:0000313" key="4">
    <source>
        <dbReference type="EMBL" id="GJQ09045.1"/>
    </source>
</evidence>
<dbReference type="OrthoDB" id="10162at2759"/>
<reference evidence="4" key="2">
    <citation type="submission" date="2022-01" db="EMBL/GenBank/DDBJ databases">
        <authorList>
            <person name="Hirooka S."/>
            <person name="Miyagishima S.Y."/>
        </authorList>
    </citation>
    <scope>NUCLEOTIDE SEQUENCE</scope>
    <source>
        <strain evidence="4">NBRC 102759</strain>
    </source>
</reference>
<feature type="compositionally biased region" description="Low complexity" evidence="3">
    <location>
        <begin position="34"/>
        <end position="44"/>
    </location>
</feature>
<feature type="compositionally biased region" description="Basic and acidic residues" evidence="3">
    <location>
        <begin position="226"/>
        <end position="238"/>
    </location>
</feature>
<sequence length="256" mass="29302">MSLVDLSKDSTASSLLKTISTNRNGHKKTKPARTSTQQTTTITSPSKKESLWDYSDVFGQEWEEGLGTAHRVFAENTPTVSSTELSKSSHRDLNKGRPPETSVQKKPRQESTSSVEKSHNPHKKVGYSSKRGFQKTSFKDELELWRLRSVQSISSESRGFAREPQDTCVASNLPKKRVYDNELAHRRNKKEAKKIEGESSEEESSDKEVYTFEDLMKEEERSARIAAKEDAEEYQKEKERKRKKQLKRLATKKKSD</sequence>
<dbReference type="Proteomes" id="UP001061958">
    <property type="component" value="Unassembled WGS sequence"/>
</dbReference>
<evidence type="ECO:0000256" key="1">
    <source>
        <dbReference type="ARBA" id="ARBA00006461"/>
    </source>
</evidence>
<feature type="compositionally biased region" description="Polar residues" evidence="3">
    <location>
        <begin position="9"/>
        <end position="23"/>
    </location>
</feature>
<organism evidence="4 5">
    <name type="scientific">Galdieria partita</name>
    <dbReference type="NCBI Taxonomy" id="83374"/>
    <lineage>
        <taxon>Eukaryota</taxon>
        <taxon>Rhodophyta</taxon>
        <taxon>Bangiophyceae</taxon>
        <taxon>Galdieriales</taxon>
        <taxon>Galdieriaceae</taxon>
        <taxon>Galdieria</taxon>
    </lineage>
</organism>
<feature type="region of interest" description="Disordered" evidence="3">
    <location>
        <begin position="1"/>
        <end position="48"/>
    </location>
</feature>
<dbReference type="InterPro" id="IPR013256">
    <property type="entry name" value="Chromatin_SPT2"/>
</dbReference>
<reference evidence="4" key="1">
    <citation type="journal article" date="2022" name="Proc. Natl. Acad. Sci. U.S.A.">
        <title>Life cycle and functional genomics of the unicellular red alga Galdieria for elucidating algal and plant evolution and industrial use.</title>
        <authorList>
            <person name="Hirooka S."/>
            <person name="Itabashi T."/>
            <person name="Ichinose T.M."/>
            <person name="Onuma R."/>
            <person name="Fujiwara T."/>
            <person name="Yamashita S."/>
            <person name="Jong L.W."/>
            <person name="Tomita R."/>
            <person name="Iwane A.H."/>
            <person name="Miyagishima S.Y."/>
        </authorList>
    </citation>
    <scope>NUCLEOTIDE SEQUENCE</scope>
    <source>
        <strain evidence="4">NBRC 102759</strain>
    </source>
</reference>
<protein>
    <submittedName>
        <fullName evidence="4">Uncharacterized protein</fullName>
    </submittedName>
</protein>
<dbReference type="EMBL" id="BQMJ01000006">
    <property type="protein sequence ID" value="GJQ09045.1"/>
    <property type="molecule type" value="Genomic_DNA"/>
</dbReference>
<comment type="similarity">
    <text evidence="1">Belongs to the SPT2 family.</text>
</comment>
<evidence type="ECO:0000256" key="3">
    <source>
        <dbReference type="SAM" id="MobiDB-lite"/>
    </source>
</evidence>
<feature type="region of interest" description="Disordered" evidence="3">
    <location>
        <begin position="69"/>
        <end position="132"/>
    </location>
</feature>
<feature type="compositionally biased region" description="Basic residues" evidence="3">
    <location>
        <begin position="239"/>
        <end position="256"/>
    </location>
</feature>
<keyword evidence="2" id="KW-0175">Coiled coil</keyword>
<gene>
    <name evidence="4" type="ORF">GpartN1_g836.t1</name>
</gene>
<dbReference type="Pfam" id="PF08243">
    <property type="entry name" value="SPT2"/>
    <property type="match status" value="1"/>
</dbReference>
<dbReference type="AlphaFoldDB" id="A0A9C7PRA7"/>
<accession>A0A9C7PRA7</accession>
<feature type="region of interest" description="Disordered" evidence="3">
    <location>
        <begin position="226"/>
        <end position="256"/>
    </location>
</feature>